<comment type="caution">
    <text evidence="1">The sequence shown here is derived from an EMBL/GenBank/DDBJ whole genome shotgun (WGS) entry which is preliminary data.</text>
</comment>
<dbReference type="CDD" id="cd02440">
    <property type="entry name" value="AdoMet_MTases"/>
    <property type="match status" value="1"/>
</dbReference>
<dbReference type="InterPro" id="IPR029063">
    <property type="entry name" value="SAM-dependent_MTases_sf"/>
</dbReference>
<dbReference type="AlphaFoldDB" id="A0A9W7KT88"/>
<name>A0A9W7KT88_9STRA</name>
<evidence type="ECO:0000313" key="2">
    <source>
        <dbReference type="Proteomes" id="UP001165160"/>
    </source>
</evidence>
<dbReference type="EMBL" id="BRXX01000418">
    <property type="protein sequence ID" value="GMI10520.1"/>
    <property type="molecule type" value="Genomic_DNA"/>
</dbReference>
<accession>A0A9W7KT88</accession>
<gene>
    <name evidence="1" type="ORF">TrVE_jg12700</name>
</gene>
<keyword evidence="2" id="KW-1185">Reference proteome</keyword>
<evidence type="ECO:0000313" key="1">
    <source>
        <dbReference type="EMBL" id="GMI10520.1"/>
    </source>
</evidence>
<organism evidence="1 2">
    <name type="scientific">Triparma verrucosa</name>
    <dbReference type="NCBI Taxonomy" id="1606542"/>
    <lineage>
        <taxon>Eukaryota</taxon>
        <taxon>Sar</taxon>
        <taxon>Stramenopiles</taxon>
        <taxon>Ochrophyta</taxon>
        <taxon>Bolidophyceae</taxon>
        <taxon>Parmales</taxon>
        <taxon>Triparmaceae</taxon>
        <taxon>Triparma</taxon>
    </lineage>
</organism>
<sequence length="847" mass="95968">MVFNERNYPNLIKFFNNIDVQAENSDMSLSITLTNPSSTFCSSSIFSNLMNLLSPTFYVMISDILFFNKDVKRYMEMEEDDPSRFICIREYLKTEKYSEAFTIRYLLPLCCAIWSISIDEVLSFPVLILSSFLTSHSMLTFGEREQWLTVKGRSRRYVEKVVEEVEGKGGRVVVKEVTRVERLIKKDGVSWEIFSGTLSLGTFSKVIFAVPPPLAYKLLSSDPKISTMSCLKNVEYVNNSIYVHNDDSYMPPNKYCWGAWNCKGDYVRLKEKIEGKKGGKRMEECGVTYWLNRLQNLKTETNFFVTLNPPTPPPNSTLLTLPHPVFNSKTLSSVNAVKSLNGKDGLFFCGAWGGYGFHEDGLKSGIEVARLIDNNVPEPESVITAPTSPSYLTLLSTFLTKTLPYTISKKIVIRYLKKYITIGRINLILPSPDKVIQIGVNDGTSVLELKVFSNKFFVNVVLGADLGLSKSYGKGLFKIVNNKKKYGTDRIDEILGDVNGLKNLFRLFIKNRDKGKASESRIMTGAGLFFSWVGRTIDMMRYTSLLDNSERGGSRENIHAHYDLSNDLFMSFLDDETRMYSSAVFDGQGMGGTLAEAQNRKLDILCERAGLDASVHLLDIGFGWGGLSIHAAKKYCCKVTGITLSVEQNALATERVKAMGLGHLIEFEIVDYRTFAKRKENKLRFDRVISCEMIEAVGHNHLGEFFDAVQKVLKPSGCLVMEAICTPESRYEEYRKSTDFINSVIFPGSCCPSLHALVDAAYVNAPSLRLQKIEDYGIHYAETLKVWRSRFNANIERVRELGFDDEFMRLWNYYFAYCEAGFESETENLLVLVFGAPGWKRQRKSEK</sequence>
<dbReference type="Gene3D" id="3.40.50.150">
    <property type="entry name" value="Vaccinia Virus protein VP39"/>
    <property type="match status" value="1"/>
</dbReference>
<dbReference type="PANTHER" id="PTHR43667:SF2">
    <property type="entry name" value="FATTY ACID C-METHYL TRANSFERASE"/>
    <property type="match status" value="1"/>
</dbReference>
<reference evidence="2" key="1">
    <citation type="journal article" date="2023" name="Commun. Biol.">
        <title>Genome analysis of Parmales, the sister group of diatoms, reveals the evolutionary specialization of diatoms from phago-mixotrophs to photoautotrophs.</title>
        <authorList>
            <person name="Ban H."/>
            <person name="Sato S."/>
            <person name="Yoshikawa S."/>
            <person name="Yamada K."/>
            <person name="Nakamura Y."/>
            <person name="Ichinomiya M."/>
            <person name="Sato N."/>
            <person name="Blanc-Mathieu R."/>
            <person name="Endo H."/>
            <person name="Kuwata A."/>
            <person name="Ogata H."/>
        </authorList>
    </citation>
    <scope>NUCLEOTIDE SEQUENCE [LARGE SCALE GENOMIC DNA]</scope>
    <source>
        <strain evidence="2">NIES 3699</strain>
    </source>
</reference>
<dbReference type="InterPro" id="IPR050723">
    <property type="entry name" value="CFA/CMAS"/>
</dbReference>
<dbReference type="Pfam" id="PF02353">
    <property type="entry name" value="CMAS"/>
    <property type="match status" value="1"/>
</dbReference>
<proteinExistence type="predicted"/>
<dbReference type="Proteomes" id="UP001165160">
    <property type="component" value="Unassembled WGS sequence"/>
</dbReference>
<dbReference type="SUPFAM" id="SSF53335">
    <property type="entry name" value="S-adenosyl-L-methionine-dependent methyltransferases"/>
    <property type="match status" value="1"/>
</dbReference>
<dbReference type="PANTHER" id="PTHR43667">
    <property type="entry name" value="CYCLOPROPANE-FATTY-ACYL-PHOSPHOLIPID SYNTHASE"/>
    <property type="match status" value="1"/>
</dbReference>
<evidence type="ECO:0008006" key="3">
    <source>
        <dbReference type="Google" id="ProtNLM"/>
    </source>
</evidence>
<dbReference type="SUPFAM" id="SSF51905">
    <property type="entry name" value="FAD/NAD(P)-binding domain"/>
    <property type="match status" value="1"/>
</dbReference>
<protein>
    <recommendedName>
        <fullName evidence="3">Cyclopropane-fatty-acyl-phospholipid synthase</fullName>
    </recommendedName>
</protein>
<dbReference type="InterPro" id="IPR036188">
    <property type="entry name" value="FAD/NAD-bd_sf"/>
</dbReference>